<accession>A0A8T9CQJ2</accession>
<comment type="caution">
    <text evidence="1">The sequence shown here is derived from an EMBL/GenBank/DDBJ whole genome shotgun (WGS) entry which is preliminary data.</text>
</comment>
<organism evidence="1 2">
    <name type="scientific">Escherichia coli</name>
    <dbReference type="NCBI Taxonomy" id="562"/>
    <lineage>
        <taxon>Bacteria</taxon>
        <taxon>Pseudomonadati</taxon>
        <taxon>Pseudomonadota</taxon>
        <taxon>Gammaproteobacteria</taxon>
        <taxon>Enterobacterales</taxon>
        <taxon>Enterobacteriaceae</taxon>
        <taxon>Escherichia</taxon>
    </lineage>
</organism>
<dbReference type="EMBL" id="QYOH01000225">
    <property type="protein sequence ID" value="TXU27213.1"/>
    <property type="molecule type" value="Genomic_DNA"/>
</dbReference>
<dbReference type="AlphaFoldDB" id="A0A8T9CQJ2"/>
<feature type="non-terminal residue" evidence="1">
    <location>
        <position position="1"/>
    </location>
</feature>
<reference evidence="1 2" key="1">
    <citation type="submission" date="2018-09" db="EMBL/GenBank/DDBJ databases">
        <title>Persistent metagenomic signatures of early life antibiotic treatment in the infant gut microbiota and resistome.</title>
        <authorList>
            <person name="Gasparrini A.J."/>
        </authorList>
    </citation>
    <scope>NUCLEOTIDE SEQUENCE [LARGE SCALE GENOMIC DNA]</scope>
    <source>
        <strain evidence="1 2">T0181B.E-10</strain>
    </source>
</reference>
<sequence length="23" mass="2528">SITGQKPTEGPFSALGYLRVDYQ</sequence>
<name>A0A8T9CQJ2_ECOLX</name>
<evidence type="ECO:0000313" key="1">
    <source>
        <dbReference type="EMBL" id="TXU27213.1"/>
    </source>
</evidence>
<evidence type="ECO:0000313" key="2">
    <source>
        <dbReference type="Proteomes" id="UP000460654"/>
    </source>
</evidence>
<gene>
    <name evidence="1" type="ORF">D4N09_27310</name>
</gene>
<dbReference type="RefSeq" id="WP_250392804.1">
    <property type="nucleotide sequence ID" value="NZ_QYOH01000225.1"/>
</dbReference>
<proteinExistence type="predicted"/>
<dbReference type="Proteomes" id="UP000460654">
    <property type="component" value="Unassembled WGS sequence"/>
</dbReference>
<protein>
    <submittedName>
        <fullName evidence="1">Fimbrial protein</fullName>
    </submittedName>
</protein>